<dbReference type="PANTHER" id="PTHR21248">
    <property type="entry name" value="CARDIOLIPIN SYNTHASE"/>
    <property type="match status" value="1"/>
</dbReference>
<evidence type="ECO:0000256" key="7">
    <source>
        <dbReference type="HAMAP-Rule" id="MF_01916"/>
    </source>
</evidence>
<reference evidence="11" key="1">
    <citation type="journal article" date="2019" name="Int. J. Syst. Evol. Microbiol.">
        <title>The Global Catalogue of Microorganisms (GCM) 10K type strain sequencing project: providing services to taxonomists for standard genome sequencing and annotation.</title>
        <authorList>
            <consortium name="The Broad Institute Genomics Platform"/>
            <consortium name="The Broad Institute Genome Sequencing Center for Infectious Disease"/>
            <person name="Wu L."/>
            <person name="Ma J."/>
        </authorList>
    </citation>
    <scope>NUCLEOTIDE SEQUENCE [LARGE SCALE GENOMIC DNA]</scope>
    <source>
        <strain evidence="11">CGMCC 1.18578</strain>
    </source>
</reference>
<name>A0ABW0R3F2_9BACL</name>
<keyword evidence="7" id="KW-1208">Phospholipid metabolism</keyword>
<feature type="active site" evidence="7">
    <location>
        <position position="225"/>
    </location>
</feature>
<evidence type="ECO:0000256" key="6">
    <source>
        <dbReference type="ARBA" id="ARBA00023136"/>
    </source>
</evidence>
<comment type="similarity">
    <text evidence="7">Belongs to the phospholipase D family. Cardiolipin synthase subfamily.</text>
</comment>
<dbReference type="SMART" id="SM00155">
    <property type="entry name" value="PLDc"/>
    <property type="match status" value="2"/>
</dbReference>
<feature type="domain" description="PLD phosphodiesterase" evidence="9">
    <location>
        <begin position="389"/>
        <end position="416"/>
    </location>
</feature>
<feature type="active site" evidence="7">
    <location>
        <position position="396"/>
    </location>
</feature>
<feature type="domain" description="PLD phosphodiesterase" evidence="9">
    <location>
        <begin position="213"/>
        <end position="240"/>
    </location>
</feature>
<evidence type="ECO:0000256" key="2">
    <source>
        <dbReference type="ARBA" id="ARBA00022679"/>
    </source>
</evidence>
<dbReference type="RefSeq" id="WP_378113517.1">
    <property type="nucleotide sequence ID" value="NZ_JBHSNC010000055.1"/>
</dbReference>
<evidence type="ECO:0000313" key="10">
    <source>
        <dbReference type="EMBL" id="MFC5531555.1"/>
    </source>
</evidence>
<comment type="catalytic activity">
    <reaction evidence="7">
        <text>2 a 1,2-diacyl-sn-glycero-3-phospho-(1'-sn-glycerol) = a cardiolipin + glycerol</text>
        <dbReference type="Rhea" id="RHEA:31451"/>
        <dbReference type="ChEBI" id="CHEBI:17754"/>
        <dbReference type="ChEBI" id="CHEBI:62237"/>
        <dbReference type="ChEBI" id="CHEBI:64716"/>
    </reaction>
</comment>
<dbReference type="PANTHER" id="PTHR21248:SF20">
    <property type="entry name" value="CARDIOLIPIN SYNTHASE YWIE-RELATED"/>
    <property type="match status" value="1"/>
</dbReference>
<feature type="active site" evidence="7">
    <location>
        <position position="218"/>
    </location>
</feature>
<feature type="active site" evidence="7">
    <location>
        <position position="220"/>
    </location>
</feature>
<dbReference type="NCBIfam" id="TIGR04265">
    <property type="entry name" value="bac_cardiolipin"/>
    <property type="match status" value="1"/>
</dbReference>
<comment type="function">
    <text evidence="7">Catalyzes the reversible phosphatidyl group transfer from one phosphatidylglycerol molecule to another to form cardiolipin (CL) (diphosphatidylglycerol) and glycerol.</text>
</comment>
<organism evidence="10 11">
    <name type="scientific">Cohnella yongneupensis</name>
    <dbReference type="NCBI Taxonomy" id="425006"/>
    <lineage>
        <taxon>Bacteria</taxon>
        <taxon>Bacillati</taxon>
        <taxon>Bacillota</taxon>
        <taxon>Bacilli</taxon>
        <taxon>Bacillales</taxon>
        <taxon>Paenibacillaceae</taxon>
        <taxon>Cohnella</taxon>
    </lineage>
</organism>
<keyword evidence="7" id="KW-0594">Phospholipid biosynthesis</keyword>
<dbReference type="SUPFAM" id="SSF56024">
    <property type="entry name" value="Phospholipase D/nuclease"/>
    <property type="match status" value="2"/>
</dbReference>
<feature type="transmembrane region" description="Helical" evidence="7">
    <location>
        <begin position="32"/>
        <end position="52"/>
    </location>
</feature>
<feature type="active site" evidence="7">
    <location>
        <position position="401"/>
    </location>
</feature>
<keyword evidence="2 7" id="KW-0808">Transferase</keyword>
<dbReference type="Proteomes" id="UP001596108">
    <property type="component" value="Unassembled WGS sequence"/>
</dbReference>
<keyword evidence="1 7" id="KW-1003">Cell membrane</keyword>
<accession>A0ABW0R3F2</accession>
<dbReference type="PROSITE" id="PS50035">
    <property type="entry name" value="PLD"/>
    <property type="match status" value="2"/>
</dbReference>
<dbReference type="CDD" id="cd09110">
    <property type="entry name" value="PLDc_CLS_1"/>
    <property type="match status" value="1"/>
</dbReference>
<comment type="caution">
    <text evidence="7">Lacks conserved residue(s) required for the propagation of feature annotation.</text>
</comment>
<protein>
    <recommendedName>
        <fullName evidence="7 8">Cardiolipin synthase</fullName>
        <shortName evidence="7">CL synthase</shortName>
        <ecNumber evidence="7 8">2.7.8.-</ecNumber>
    </recommendedName>
</protein>
<evidence type="ECO:0000256" key="3">
    <source>
        <dbReference type="ARBA" id="ARBA00022692"/>
    </source>
</evidence>
<evidence type="ECO:0000256" key="5">
    <source>
        <dbReference type="ARBA" id="ARBA00022989"/>
    </source>
</evidence>
<gene>
    <name evidence="10" type="primary">cls</name>
    <name evidence="10" type="ORF">ACFPQ4_19215</name>
</gene>
<dbReference type="EC" id="2.7.8.-" evidence="7 8"/>
<keyword evidence="11" id="KW-1185">Reference proteome</keyword>
<keyword evidence="5 7" id="KW-1133">Transmembrane helix</keyword>
<dbReference type="InterPro" id="IPR022924">
    <property type="entry name" value="Cardiolipin_synthase"/>
</dbReference>
<keyword evidence="7" id="KW-0444">Lipid biosynthesis</keyword>
<evidence type="ECO:0000256" key="1">
    <source>
        <dbReference type="ARBA" id="ARBA00022475"/>
    </source>
</evidence>
<evidence type="ECO:0000259" key="9">
    <source>
        <dbReference type="PROSITE" id="PS50035"/>
    </source>
</evidence>
<dbReference type="InterPro" id="IPR025202">
    <property type="entry name" value="PLD-like_dom"/>
</dbReference>
<evidence type="ECO:0000256" key="4">
    <source>
        <dbReference type="ARBA" id="ARBA00022737"/>
    </source>
</evidence>
<keyword evidence="6 7" id="KW-0472">Membrane</keyword>
<proteinExistence type="inferred from homology"/>
<dbReference type="Pfam" id="PF13091">
    <property type="entry name" value="PLDc_2"/>
    <property type="match status" value="2"/>
</dbReference>
<comment type="subcellular location">
    <subcellularLocation>
        <location evidence="7">Cell membrane</location>
        <topology evidence="7">Multi-pass membrane protein</topology>
    </subcellularLocation>
</comment>
<comment type="caution">
    <text evidence="10">The sequence shown here is derived from an EMBL/GenBank/DDBJ whole genome shotgun (WGS) entry which is preliminary data.</text>
</comment>
<dbReference type="InterPro" id="IPR001736">
    <property type="entry name" value="PLipase_D/transphosphatidylase"/>
</dbReference>
<feature type="active site" evidence="7">
    <location>
        <position position="394"/>
    </location>
</feature>
<evidence type="ECO:0000313" key="11">
    <source>
        <dbReference type="Proteomes" id="UP001596108"/>
    </source>
</evidence>
<dbReference type="EMBL" id="JBHSNC010000055">
    <property type="protein sequence ID" value="MFC5531555.1"/>
    <property type="molecule type" value="Genomic_DNA"/>
</dbReference>
<dbReference type="InterPro" id="IPR030874">
    <property type="entry name" value="Cardiolipin_synth_Firmi"/>
</dbReference>
<evidence type="ECO:0000256" key="8">
    <source>
        <dbReference type="NCBIfam" id="TIGR04265"/>
    </source>
</evidence>
<keyword evidence="7" id="KW-0443">Lipid metabolism</keyword>
<sequence length="476" mass="54833">MLLLILILLVIFIFQAATILLLEFRRPANAQAWLFILFLFPLIGFTLYYFLATEYRRRRTTRKRGSLDVRRRELLLDRSTLLTDPTALPDPVFADRQRLFKALVKNGHMPITGRNYTEIYNNGHDTYEAMLAAIRDAKHHIHMSTYILRGDDVGRLFQKALLAKACEGVTVRVLFDGIGSIKLSDSFVRELRYGGVQCACFFPLRPSFLKKRMNYRNHRKILVVDGLVGFVGGINFGDEYVGKHPRLGYWRDTHMRIEGDAVYRLQEVFLKDWEVATREKPDHPHFLPEHACEVEEAVQIVHSGPSIIGEAIHDSVYAIITAARHRIWITTPYFIPSTALAMALRDAAMNGLDVRIIVPYVPDTWLVYWATLSYVETMMQSGVRVWQYRKGFVHAKTIVVDEMVGIVGSANMDLRSYFSNFEINAHLFDPKTIRKLENDFLDDLEGSTEIDLRVFLDRPRVQKIKEALARLLSPLL</sequence>
<dbReference type="HAMAP" id="MF_01916">
    <property type="entry name" value="Cardiolipin_synth_Cls"/>
    <property type="match status" value="1"/>
</dbReference>
<keyword evidence="3 7" id="KW-0812">Transmembrane</keyword>
<dbReference type="Gene3D" id="3.30.870.10">
    <property type="entry name" value="Endonuclease Chain A"/>
    <property type="match status" value="2"/>
</dbReference>
<dbReference type="CDD" id="cd09112">
    <property type="entry name" value="PLDc_CLS_2"/>
    <property type="match status" value="1"/>
</dbReference>
<keyword evidence="4" id="KW-0677">Repeat</keyword>